<dbReference type="EMBL" id="LXEY01000007">
    <property type="protein sequence ID" value="OAV62909.1"/>
    <property type="molecule type" value="Genomic_DNA"/>
</dbReference>
<dbReference type="AlphaFoldDB" id="A0A1B7M2Z4"/>
<dbReference type="InterPro" id="IPR015867">
    <property type="entry name" value="N-reg_PII/ATP_PRibTrfase_C"/>
</dbReference>
<protein>
    <recommendedName>
        <fullName evidence="3">NGG1p interacting factor NIF3</fullName>
    </recommendedName>
</protein>
<proteinExistence type="predicted"/>
<accession>A0A1B7M2Z4</accession>
<comment type="caution">
    <text evidence="1">The sequence shown here is derived from an EMBL/GenBank/DDBJ whole genome shotgun (WGS) entry which is preliminary data.</text>
</comment>
<dbReference type="SUPFAM" id="SSF102705">
    <property type="entry name" value="NIF3 (NGG1p interacting factor 3)-like"/>
    <property type="match status" value="1"/>
</dbReference>
<sequence>MAESKWVQISIYVPMGNAEDVRTALAKAGAGRMGNYRGASWSTTGVGRFTPMEGAKPTIGAVGVPSDVPEHKIEVLAPREIARSVIEAAIAAHPYEEPAYYVTEVFMADEL</sequence>
<dbReference type="PANTHER" id="PTHR41774">
    <property type="match status" value="1"/>
</dbReference>
<dbReference type="Gene3D" id="3.30.70.120">
    <property type="match status" value="1"/>
</dbReference>
<dbReference type="Proteomes" id="UP000078292">
    <property type="component" value="Unassembled WGS sequence"/>
</dbReference>
<evidence type="ECO:0000313" key="1">
    <source>
        <dbReference type="EMBL" id="OAV62909.1"/>
    </source>
</evidence>
<name>A0A1B7M2Z4_9MICC</name>
<keyword evidence="2" id="KW-1185">Reference proteome</keyword>
<organism evidence="1 2">
    <name type="scientific">Enteractinococcus helveticum</name>
    <dbReference type="NCBI Taxonomy" id="1837282"/>
    <lineage>
        <taxon>Bacteria</taxon>
        <taxon>Bacillati</taxon>
        <taxon>Actinomycetota</taxon>
        <taxon>Actinomycetes</taxon>
        <taxon>Micrococcales</taxon>
        <taxon>Micrococcaceae</taxon>
    </lineage>
</organism>
<dbReference type="PANTHER" id="PTHR41774:SF1">
    <property type="entry name" value="NGG1P INTERACTING FACTOR NIF3"/>
    <property type="match status" value="1"/>
</dbReference>
<reference evidence="1 2" key="1">
    <citation type="submission" date="2016-04" db="EMBL/GenBank/DDBJ databases">
        <title>First whole genome shotgun sequence of the bacterium Enteractinococcus sp. strain UASWS1574.</title>
        <authorList>
            <person name="Crovadore J."/>
            <person name="Chablais R."/>
            <person name="Lefort F."/>
        </authorList>
    </citation>
    <scope>NUCLEOTIDE SEQUENCE [LARGE SCALE GENOMIC DNA]</scope>
    <source>
        <strain evidence="1 2">UASWS1574</strain>
    </source>
</reference>
<dbReference type="OrthoDB" id="9795763at2"/>
<evidence type="ECO:0000313" key="2">
    <source>
        <dbReference type="Proteomes" id="UP000078292"/>
    </source>
</evidence>
<gene>
    <name evidence="1" type="ORF">A6F49_04435</name>
</gene>
<dbReference type="RefSeq" id="WP_043056034.1">
    <property type="nucleotide sequence ID" value="NZ_LXEY01000007.1"/>
</dbReference>
<evidence type="ECO:0008006" key="3">
    <source>
        <dbReference type="Google" id="ProtNLM"/>
    </source>
</evidence>
<dbReference type="InterPro" id="IPR036069">
    <property type="entry name" value="DUF34/NIF3_sf"/>
</dbReference>
<dbReference type="STRING" id="1837282.A6F49_04435"/>